<dbReference type="GO" id="GO:0032259">
    <property type="term" value="P:methylation"/>
    <property type="evidence" value="ECO:0007669"/>
    <property type="project" value="UniProtKB-KW"/>
</dbReference>
<proteinExistence type="predicted"/>
<dbReference type="InterPro" id="IPR029063">
    <property type="entry name" value="SAM-dependent_MTases_sf"/>
</dbReference>
<dbReference type="KEGG" id="hyl:LPB072_11105"/>
<dbReference type="GO" id="GO:0010487">
    <property type="term" value="F:thermospermine synthase activity"/>
    <property type="evidence" value="ECO:0007669"/>
    <property type="project" value="TreeGrafter"/>
</dbReference>
<dbReference type="NCBIfam" id="NF037959">
    <property type="entry name" value="MFS_SpdSyn"/>
    <property type="match status" value="1"/>
</dbReference>
<dbReference type="EMBL" id="CP017476">
    <property type="protein sequence ID" value="AOW13321.1"/>
    <property type="molecule type" value="Genomic_DNA"/>
</dbReference>
<feature type="transmembrane region" description="Helical" evidence="2">
    <location>
        <begin position="64"/>
        <end position="89"/>
    </location>
</feature>
<evidence type="ECO:0000256" key="1">
    <source>
        <dbReference type="ARBA" id="ARBA00023115"/>
    </source>
</evidence>
<organism evidence="3 6">
    <name type="scientific">Hydrogenophaga crassostreae</name>
    <dbReference type="NCBI Taxonomy" id="1763535"/>
    <lineage>
        <taxon>Bacteria</taxon>
        <taxon>Pseudomonadati</taxon>
        <taxon>Pseudomonadota</taxon>
        <taxon>Betaproteobacteria</taxon>
        <taxon>Burkholderiales</taxon>
        <taxon>Comamonadaceae</taxon>
        <taxon>Hydrogenophaga</taxon>
    </lineage>
</organism>
<dbReference type="Proteomes" id="UP000185680">
    <property type="component" value="Chromosome"/>
</dbReference>
<dbReference type="AlphaFoldDB" id="A0A167HQP7"/>
<dbReference type="STRING" id="1763535.LPB072_11105"/>
<keyword evidence="2" id="KW-1133">Transmembrane helix</keyword>
<dbReference type="EMBL" id="LVWD01000013">
    <property type="protein sequence ID" value="OAD41602.1"/>
    <property type="molecule type" value="Genomic_DNA"/>
</dbReference>
<feature type="transmembrane region" description="Helical" evidence="2">
    <location>
        <begin position="162"/>
        <end position="182"/>
    </location>
</feature>
<dbReference type="PANTHER" id="PTHR43317">
    <property type="entry name" value="THERMOSPERMINE SYNTHASE ACAULIS5"/>
    <property type="match status" value="1"/>
</dbReference>
<keyword evidence="1" id="KW-0620">Polyamine biosynthesis</keyword>
<reference evidence="4 5" key="1">
    <citation type="submission" date="2016-02" db="EMBL/GenBank/DDBJ databases">
        <title>Draft genome sequence of Hydrogenophaga sp. LPB0072.</title>
        <authorList>
            <person name="Shin S.-K."/>
            <person name="Yi H."/>
        </authorList>
    </citation>
    <scope>NUCLEOTIDE SEQUENCE [LARGE SCALE GENOMIC DNA]</scope>
    <source>
        <strain evidence="4 5">LPB0072</strain>
    </source>
</reference>
<dbReference type="PANTHER" id="PTHR43317:SF1">
    <property type="entry name" value="THERMOSPERMINE SYNTHASE ACAULIS5"/>
    <property type="match status" value="1"/>
</dbReference>
<dbReference type="SUPFAM" id="SSF53335">
    <property type="entry name" value="S-adenosyl-L-methionine-dependent methyltransferases"/>
    <property type="match status" value="1"/>
</dbReference>
<dbReference type="CDD" id="cd02440">
    <property type="entry name" value="AdoMet_MTases"/>
    <property type="match status" value="1"/>
</dbReference>
<keyword evidence="3" id="KW-0808">Transferase</keyword>
<keyword evidence="3" id="KW-0489">Methyltransferase</keyword>
<evidence type="ECO:0000256" key="2">
    <source>
        <dbReference type="SAM" id="Phobius"/>
    </source>
</evidence>
<feature type="transmembrane region" description="Helical" evidence="2">
    <location>
        <begin position="32"/>
        <end position="52"/>
    </location>
</feature>
<reference evidence="3 6" key="2">
    <citation type="submission" date="2016-10" db="EMBL/GenBank/DDBJ databases">
        <title>Hydorgenophaga sp. LPB0072 isolated from gastropod.</title>
        <authorList>
            <person name="Kim E."/>
            <person name="Yi H."/>
        </authorList>
    </citation>
    <scope>NUCLEOTIDE SEQUENCE [LARGE SCALE GENOMIC DNA]</scope>
    <source>
        <strain evidence="3 6">LPB0072</strain>
    </source>
</reference>
<feature type="transmembrane region" description="Helical" evidence="2">
    <location>
        <begin position="189"/>
        <end position="210"/>
    </location>
</feature>
<name>A0A167HQP7_9BURK</name>
<sequence length="443" mass="48158">MLLYLVIFIEGLCSLGAEVIALRRLVPHMGSSILVTAPTIGFFLLALALGYASGAKVEHDFSRVVGRNFVVAALIAGVGLSGAATSALFEVIRPAMLAYLVYMLVVLCPIAWLLGQTVPILTNLFRHERVGQASGTALYWSTLGSFLGATGLSLLVMQWFGVSAAVMLVSLGLALGSMLLTLNRKSWLLANLLVMAAVVWINQPMVGVLADTAYAEYKVEPYGDRPNARLFKVNQSGASLVEETQPPRFAPYIHYVRTMLLGDLALQGKDILVLGAGGFTLSHFEPLNRYTYVDIDPAIRGIAEAHLLRGRINGQFVAGDARNFVDTTEQRYSAIVVDVFSSHNSIPGHLATREFWAALRRPMLPGAVLVANLILDGRLESPYARNLLATIESVYGRCSVEVMAKDKPLSNVIVACFQSSEPRAETVYVDERNQADLDRALNM</sequence>
<dbReference type="Gene3D" id="3.40.50.150">
    <property type="entry name" value="Vaccinia Virus protein VP39"/>
    <property type="match status" value="1"/>
</dbReference>
<accession>A0A167HQP7</accession>
<keyword evidence="5" id="KW-1185">Reference proteome</keyword>
<dbReference type="Proteomes" id="UP000185657">
    <property type="component" value="Unassembled WGS sequence"/>
</dbReference>
<dbReference type="GO" id="GO:0006596">
    <property type="term" value="P:polyamine biosynthetic process"/>
    <property type="evidence" value="ECO:0007669"/>
    <property type="project" value="UniProtKB-KW"/>
</dbReference>
<feature type="transmembrane region" description="Helical" evidence="2">
    <location>
        <begin position="95"/>
        <end position="115"/>
    </location>
</feature>
<keyword evidence="2" id="KW-0812">Transmembrane</keyword>
<evidence type="ECO:0000313" key="6">
    <source>
        <dbReference type="Proteomes" id="UP000185680"/>
    </source>
</evidence>
<gene>
    <name evidence="3" type="ORF">LPB072_11105</name>
    <name evidence="4" type="ORF">LPB72_09720</name>
</gene>
<evidence type="ECO:0000313" key="4">
    <source>
        <dbReference type="EMBL" id="OAD41602.1"/>
    </source>
</evidence>
<evidence type="ECO:0000313" key="5">
    <source>
        <dbReference type="Proteomes" id="UP000185657"/>
    </source>
</evidence>
<protein>
    <submittedName>
        <fullName evidence="3">Methyltransferase type 12</fullName>
    </submittedName>
</protein>
<keyword evidence="2" id="KW-0472">Membrane</keyword>
<dbReference type="RefSeq" id="WP_066089525.1">
    <property type="nucleotide sequence ID" value="NZ_CP017476.1"/>
</dbReference>
<dbReference type="GO" id="GO:0008168">
    <property type="term" value="F:methyltransferase activity"/>
    <property type="evidence" value="ECO:0007669"/>
    <property type="project" value="UniProtKB-KW"/>
</dbReference>
<dbReference type="OrthoDB" id="9761985at2"/>
<feature type="transmembrane region" description="Helical" evidence="2">
    <location>
        <begin position="136"/>
        <end position="156"/>
    </location>
</feature>
<evidence type="ECO:0000313" key="3">
    <source>
        <dbReference type="EMBL" id="AOW13321.1"/>
    </source>
</evidence>